<organism evidence="3 4">
    <name type="scientific">Hydrogenophaga intermedia</name>
    <dbReference type="NCBI Taxonomy" id="65786"/>
    <lineage>
        <taxon>Bacteria</taxon>
        <taxon>Pseudomonadati</taxon>
        <taxon>Pseudomonadota</taxon>
        <taxon>Betaproteobacteria</taxon>
        <taxon>Burkholderiales</taxon>
        <taxon>Comamonadaceae</taxon>
        <taxon>Hydrogenophaga</taxon>
    </lineage>
</organism>
<dbReference type="InterPro" id="IPR016035">
    <property type="entry name" value="Acyl_Trfase/lysoPLipase"/>
</dbReference>
<dbReference type="SUPFAM" id="SSF52151">
    <property type="entry name" value="FabD/lysophospholipase-like"/>
    <property type="match status" value="1"/>
</dbReference>
<dbReference type="Proteomes" id="UP000028878">
    <property type="component" value="Unassembled WGS sequence"/>
</dbReference>
<gene>
    <name evidence="3" type="ORF">BN948_01884</name>
</gene>
<dbReference type="EMBL" id="CCAE010000011">
    <property type="protein sequence ID" value="CDN87462.1"/>
    <property type="molecule type" value="Genomic_DNA"/>
</dbReference>
<proteinExistence type="predicted"/>
<dbReference type="GO" id="GO:0006629">
    <property type="term" value="P:lipid metabolic process"/>
    <property type="evidence" value="ECO:0007669"/>
    <property type="project" value="UniProtKB-KW"/>
</dbReference>
<protein>
    <submittedName>
        <fullName evidence="3">Patatin-like phospholipase</fullName>
    </submittedName>
</protein>
<evidence type="ECO:0000256" key="1">
    <source>
        <dbReference type="ARBA" id="ARBA00023098"/>
    </source>
</evidence>
<evidence type="ECO:0000313" key="4">
    <source>
        <dbReference type="Proteomes" id="UP000028878"/>
    </source>
</evidence>
<keyword evidence="4" id="KW-1185">Reference proteome</keyword>
<evidence type="ECO:0000313" key="3">
    <source>
        <dbReference type="EMBL" id="CDN87462.1"/>
    </source>
</evidence>
<dbReference type="AlphaFoldDB" id="A0A1L1PBQ4"/>
<evidence type="ECO:0000259" key="2">
    <source>
        <dbReference type="Pfam" id="PF01734"/>
    </source>
</evidence>
<accession>A0A1L1PBQ4</accession>
<feature type="domain" description="PNPLA" evidence="2">
    <location>
        <begin position="61"/>
        <end position="250"/>
    </location>
</feature>
<sequence>MRALRLYAGPSALAHLTERGLRPSDVGVVPAAAGGPKGLILGPIDRLLFGHWLADAPQTIHLVGSSIGAWRMATACLPDARGSFERLEHDYIHQHFELPAGQRRPTPQQLSEQFSLNLRTFYGGRVEPVLQHPRWRLHVVTARGRRLLASDGRWRTPLGYLGAFAANAVHRPALGGWLERVVFSGPDATAGTTSALPFATHDLRTRQIPMGPHNFMQALQASCSIPFMLRPVVDIPGAPHGPYWDGGITDYHLHLHYRHEASAPIVLYPHFQKAVVPGWLDKAWKRRHRSSTALDHMLVVAPDPDWVRKTLPDGKLPDRNDFVRYGQDLAARVKAWGEAVTAARQLGDELGEWLAKPDVGRVEPL</sequence>
<dbReference type="InterPro" id="IPR002641">
    <property type="entry name" value="PNPLA_dom"/>
</dbReference>
<reference evidence="4" key="2">
    <citation type="submission" date="2014-11" db="EMBL/GenBank/DDBJ databases">
        <title>Draft genome sequence of Hydrogenophaga intermedia S1.</title>
        <authorList>
            <person name="Gan H.M."/>
            <person name="Chew T.H."/>
            <person name="Stolz A."/>
        </authorList>
    </citation>
    <scope>NUCLEOTIDE SEQUENCE [LARGE SCALE GENOMIC DNA]</scope>
    <source>
        <strain evidence="4">S1</strain>
    </source>
</reference>
<reference evidence="4" key="1">
    <citation type="submission" date="2014-02" db="EMBL/GenBank/DDBJ databases">
        <authorList>
            <person name="Gan H."/>
        </authorList>
    </citation>
    <scope>NUCLEOTIDE SEQUENCE [LARGE SCALE GENOMIC DNA]</scope>
    <source>
        <strain evidence="4">S1</strain>
    </source>
</reference>
<dbReference type="RefSeq" id="WP_009518603.1">
    <property type="nucleotide sequence ID" value="NZ_CCAE010000011.1"/>
</dbReference>
<name>A0A1L1PBQ4_HYDIT</name>
<keyword evidence="1" id="KW-0443">Lipid metabolism</keyword>
<dbReference type="Pfam" id="PF01734">
    <property type="entry name" value="Patatin"/>
    <property type="match status" value="1"/>
</dbReference>